<dbReference type="STRING" id="1231657.A0A1Y2A3U7"/>
<gene>
    <name evidence="3" type="ORF">BCR34DRAFT_597226</name>
</gene>
<reference evidence="3 4" key="1">
    <citation type="submission" date="2016-07" db="EMBL/GenBank/DDBJ databases">
        <title>Pervasive Adenine N6-methylation of Active Genes in Fungi.</title>
        <authorList>
            <consortium name="DOE Joint Genome Institute"/>
            <person name="Mondo S.J."/>
            <person name="Dannebaum R.O."/>
            <person name="Kuo R.C."/>
            <person name="Labutti K."/>
            <person name="Haridas S."/>
            <person name="Kuo A."/>
            <person name="Salamov A."/>
            <person name="Ahrendt S.R."/>
            <person name="Lipzen A."/>
            <person name="Sullivan W."/>
            <person name="Andreopoulos W.B."/>
            <person name="Clum A."/>
            <person name="Lindquist E."/>
            <person name="Daum C."/>
            <person name="Ramamoorthy G.K."/>
            <person name="Gryganskyi A."/>
            <person name="Culley D."/>
            <person name="Magnuson J.K."/>
            <person name="James T.Y."/>
            <person name="O'Malley M.A."/>
            <person name="Stajich J.E."/>
            <person name="Spatafora J.W."/>
            <person name="Visel A."/>
            <person name="Grigoriev I.V."/>
        </authorList>
    </citation>
    <scope>NUCLEOTIDE SEQUENCE [LARGE SCALE GENOMIC DNA]</scope>
    <source>
        <strain evidence="3 4">CBS 115471</strain>
    </source>
</reference>
<dbReference type="PANTHER" id="PTHR10039">
    <property type="entry name" value="AMELOGENIN"/>
    <property type="match status" value="1"/>
</dbReference>
<sequence>MVSSDFSYWKAAIDSLDPTLLPGIKSTVAGRVDILADVLQVAKQNQTTCMKKRWRFKNLNGETIILRDIMGRLIKWVDRFKAIGDIAIGTDQGAMSVPWAAVRFLLECVSSDVNTFGSIAESLESMARLITTYREFERLHLNGSSTIQRQLEEALIRLYTSILTALGYAVSYYKEPTALRITKSPFRMADNHMAGMREREDELLRISRMTDTETLNRLETITIELVDHMKRSDESIEEIENEKLRNWLSSFDFQRHHNDTAARRLPETGQWLLDHPTYQQWCNSNSPCFFLLQGIPGSGKTNMAWRVIDSLGPNHLVAYFYCSSTTTETARAQPENIMPCIVGQLALPSDPTLARLTGPIKAARQLRRSRKWYFEKPSNLLYVVGGYDPITIVIDAIDEIEEDQRYKFLNNLKEATSWSRLFKIFLTSRNNAQISCLFEEEYNFRVSPDDNDKDVEQFVSSSIDKVIREKILLGGSVSTELRECIKIALMDSAGEMFLWAKLHLSNFAA</sequence>
<keyword evidence="4" id="KW-1185">Reference proteome</keyword>
<dbReference type="Gene3D" id="3.40.50.300">
    <property type="entry name" value="P-loop containing nucleotide triphosphate hydrolases"/>
    <property type="match status" value="1"/>
</dbReference>
<protein>
    <recommendedName>
        <fullName evidence="2">Nephrocystin 3-like N-terminal domain-containing protein</fullName>
    </recommendedName>
</protein>
<organism evidence="3 4">
    <name type="scientific">Clohesyomyces aquaticus</name>
    <dbReference type="NCBI Taxonomy" id="1231657"/>
    <lineage>
        <taxon>Eukaryota</taxon>
        <taxon>Fungi</taxon>
        <taxon>Dikarya</taxon>
        <taxon>Ascomycota</taxon>
        <taxon>Pezizomycotina</taxon>
        <taxon>Dothideomycetes</taxon>
        <taxon>Pleosporomycetidae</taxon>
        <taxon>Pleosporales</taxon>
        <taxon>Lindgomycetaceae</taxon>
        <taxon>Clohesyomyces</taxon>
    </lineage>
</organism>
<dbReference type="Proteomes" id="UP000193144">
    <property type="component" value="Unassembled WGS sequence"/>
</dbReference>
<accession>A0A1Y2A3U7</accession>
<dbReference type="EMBL" id="MCFA01000014">
    <property type="protein sequence ID" value="ORY17144.1"/>
    <property type="molecule type" value="Genomic_DNA"/>
</dbReference>
<dbReference type="AlphaFoldDB" id="A0A1Y2A3U7"/>
<dbReference type="Pfam" id="PF24883">
    <property type="entry name" value="NPHP3_N"/>
    <property type="match status" value="1"/>
</dbReference>
<evidence type="ECO:0000256" key="1">
    <source>
        <dbReference type="ARBA" id="ARBA00022737"/>
    </source>
</evidence>
<comment type="caution">
    <text evidence="3">The sequence shown here is derived from an EMBL/GenBank/DDBJ whole genome shotgun (WGS) entry which is preliminary data.</text>
</comment>
<dbReference type="InterPro" id="IPR056884">
    <property type="entry name" value="NPHP3-like_N"/>
</dbReference>
<dbReference type="SUPFAM" id="SSF52540">
    <property type="entry name" value="P-loop containing nucleoside triphosphate hydrolases"/>
    <property type="match status" value="1"/>
</dbReference>
<evidence type="ECO:0000259" key="2">
    <source>
        <dbReference type="Pfam" id="PF24883"/>
    </source>
</evidence>
<keyword evidence="1" id="KW-0677">Repeat</keyword>
<proteinExistence type="predicted"/>
<name>A0A1Y2A3U7_9PLEO</name>
<feature type="domain" description="Nephrocystin 3-like N-terminal" evidence="2">
    <location>
        <begin position="268"/>
        <end position="429"/>
    </location>
</feature>
<dbReference type="OrthoDB" id="7464126at2759"/>
<dbReference type="InterPro" id="IPR027417">
    <property type="entry name" value="P-loop_NTPase"/>
</dbReference>
<dbReference type="PANTHER" id="PTHR10039:SF16">
    <property type="entry name" value="GPI INOSITOL-DEACYLASE"/>
    <property type="match status" value="1"/>
</dbReference>
<evidence type="ECO:0000313" key="4">
    <source>
        <dbReference type="Proteomes" id="UP000193144"/>
    </source>
</evidence>
<evidence type="ECO:0000313" key="3">
    <source>
        <dbReference type="EMBL" id="ORY17144.1"/>
    </source>
</evidence>